<reference evidence="7" key="1">
    <citation type="submission" date="2018-06" db="EMBL/GenBank/DDBJ databases">
        <authorList>
            <person name="Zhirakovskaya E."/>
        </authorList>
    </citation>
    <scope>NUCLEOTIDE SEQUENCE</scope>
</reference>
<dbReference type="AlphaFoldDB" id="A0A3B0ZAZ8"/>
<organism evidence="7">
    <name type="scientific">hydrothermal vent metagenome</name>
    <dbReference type="NCBI Taxonomy" id="652676"/>
    <lineage>
        <taxon>unclassified sequences</taxon>
        <taxon>metagenomes</taxon>
        <taxon>ecological metagenomes</taxon>
    </lineage>
</organism>
<dbReference type="Gene3D" id="1.10.10.10">
    <property type="entry name" value="Winged helix-like DNA-binding domain superfamily/Winged helix DNA-binding domain"/>
    <property type="match status" value="1"/>
</dbReference>
<keyword evidence="3" id="KW-0731">Sigma factor</keyword>
<evidence type="ECO:0000259" key="6">
    <source>
        <dbReference type="Pfam" id="PF08281"/>
    </source>
</evidence>
<dbReference type="GO" id="GO:0016987">
    <property type="term" value="F:sigma factor activity"/>
    <property type="evidence" value="ECO:0007669"/>
    <property type="project" value="UniProtKB-KW"/>
</dbReference>
<dbReference type="Pfam" id="PF08281">
    <property type="entry name" value="Sigma70_r4_2"/>
    <property type="match status" value="1"/>
</dbReference>
<dbReference type="InterPro" id="IPR039425">
    <property type="entry name" value="RNA_pol_sigma-70-like"/>
</dbReference>
<dbReference type="SUPFAM" id="SSF88659">
    <property type="entry name" value="Sigma3 and sigma4 domains of RNA polymerase sigma factors"/>
    <property type="match status" value="1"/>
</dbReference>
<keyword evidence="2" id="KW-0805">Transcription regulation</keyword>
<evidence type="ECO:0000313" key="7">
    <source>
        <dbReference type="EMBL" id="VAW86160.1"/>
    </source>
</evidence>
<evidence type="ECO:0000256" key="1">
    <source>
        <dbReference type="ARBA" id="ARBA00010641"/>
    </source>
</evidence>
<feature type="domain" description="RNA polymerase sigma factor 70 region 4 type 2" evidence="6">
    <location>
        <begin position="142"/>
        <end position="193"/>
    </location>
</feature>
<dbReference type="PANTHER" id="PTHR43133">
    <property type="entry name" value="RNA POLYMERASE ECF-TYPE SIGMA FACTO"/>
    <property type="match status" value="1"/>
</dbReference>
<comment type="similarity">
    <text evidence="1">Belongs to the sigma-70 factor family. ECF subfamily.</text>
</comment>
<dbReference type="InterPro" id="IPR013324">
    <property type="entry name" value="RNA_pol_sigma_r3/r4-like"/>
</dbReference>
<dbReference type="Pfam" id="PF04542">
    <property type="entry name" value="Sigma70_r2"/>
    <property type="match status" value="1"/>
</dbReference>
<dbReference type="GO" id="GO:0006352">
    <property type="term" value="P:DNA-templated transcription initiation"/>
    <property type="evidence" value="ECO:0007669"/>
    <property type="project" value="InterPro"/>
</dbReference>
<name>A0A3B0ZAZ8_9ZZZZ</name>
<dbReference type="InterPro" id="IPR007627">
    <property type="entry name" value="RNA_pol_sigma70_r2"/>
</dbReference>
<dbReference type="SUPFAM" id="SSF88946">
    <property type="entry name" value="Sigma2 domain of RNA polymerase sigma factors"/>
    <property type="match status" value="1"/>
</dbReference>
<proteinExistence type="inferred from homology"/>
<protein>
    <submittedName>
        <fullName evidence="7">RNA polymerase sigma factor RpoE</fullName>
    </submittedName>
</protein>
<dbReference type="GO" id="GO:0003677">
    <property type="term" value="F:DNA binding"/>
    <property type="evidence" value="ECO:0007669"/>
    <property type="project" value="InterPro"/>
</dbReference>
<dbReference type="InterPro" id="IPR014284">
    <property type="entry name" value="RNA_pol_sigma-70_dom"/>
</dbReference>
<dbReference type="InterPro" id="IPR036388">
    <property type="entry name" value="WH-like_DNA-bd_sf"/>
</dbReference>
<evidence type="ECO:0000256" key="4">
    <source>
        <dbReference type="ARBA" id="ARBA00023163"/>
    </source>
</evidence>
<dbReference type="Gene3D" id="1.10.1740.10">
    <property type="match status" value="1"/>
</dbReference>
<sequence length="207" mass="24128">MSHKPLPDDEQLISGLLKKDQATYLIVVKHYQHTMVNLARSIIGDAFAEEVVQESWLSMAKGLDKFERRSSFKTWLMRIVANAAKSRLRRESRQLHLGEYTLDNSPLINPQRFNSRGHWESPPNRWESDDPEALLSSQQLGDCLDKTIEKLPHQQRAALNMYEQQELPSREICNLLEISESNLRVLLHRARNRIRNMIEIFHQEGTC</sequence>
<keyword evidence="4" id="KW-0804">Transcription</keyword>
<dbReference type="CDD" id="cd06171">
    <property type="entry name" value="Sigma70_r4"/>
    <property type="match status" value="1"/>
</dbReference>
<dbReference type="PANTHER" id="PTHR43133:SF53">
    <property type="entry name" value="ECF RNA POLYMERASE SIGMA-E FACTOR"/>
    <property type="match status" value="1"/>
</dbReference>
<gene>
    <name evidence="7" type="ORF">MNBD_GAMMA18-1263</name>
</gene>
<feature type="domain" description="RNA polymerase sigma-70 region 2" evidence="5">
    <location>
        <begin position="28"/>
        <end position="93"/>
    </location>
</feature>
<evidence type="ECO:0000259" key="5">
    <source>
        <dbReference type="Pfam" id="PF04542"/>
    </source>
</evidence>
<dbReference type="NCBIfam" id="TIGR02937">
    <property type="entry name" value="sigma70-ECF"/>
    <property type="match status" value="1"/>
</dbReference>
<dbReference type="EMBL" id="UOFP01000126">
    <property type="protein sequence ID" value="VAW86160.1"/>
    <property type="molecule type" value="Genomic_DNA"/>
</dbReference>
<evidence type="ECO:0000256" key="3">
    <source>
        <dbReference type="ARBA" id="ARBA00023082"/>
    </source>
</evidence>
<evidence type="ECO:0000256" key="2">
    <source>
        <dbReference type="ARBA" id="ARBA00023015"/>
    </source>
</evidence>
<accession>A0A3B0ZAZ8</accession>
<dbReference type="InterPro" id="IPR013325">
    <property type="entry name" value="RNA_pol_sigma_r2"/>
</dbReference>
<dbReference type="InterPro" id="IPR013249">
    <property type="entry name" value="RNA_pol_sigma70_r4_t2"/>
</dbReference>